<comment type="subcellular location">
    <subcellularLocation>
        <location evidence="1">Membrane</location>
        <topology evidence="1">Multi-pass membrane protein</topology>
    </subcellularLocation>
</comment>
<accession>A0A6A7G3A5</accession>
<dbReference type="PANTHER" id="PTHR11266:SF8">
    <property type="entry name" value="MPV17-LIKE PROTEIN 2"/>
    <property type="match status" value="1"/>
</dbReference>
<evidence type="ECO:0000256" key="4">
    <source>
        <dbReference type="ARBA" id="ARBA00022989"/>
    </source>
</evidence>
<keyword evidence="5 6" id="KW-0472">Membrane</keyword>
<name>A0A6A7G3A5_9CRUS</name>
<dbReference type="GO" id="GO:0005739">
    <property type="term" value="C:mitochondrion"/>
    <property type="evidence" value="ECO:0007669"/>
    <property type="project" value="TreeGrafter"/>
</dbReference>
<dbReference type="AlphaFoldDB" id="A0A6A7G3A5"/>
<evidence type="ECO:0000256" key="1">
    <source>
        <dbReference type="ARBA" id="ARBA00004141"/>
    </source>
</evidence>
<comment type="similarity">
    <text evidence="2 6">Belongs to the peroxisomal membrane protein PXMP2/4 family.</text>
</comment>
<evidence type="ECO:0000256" key="3">
    <source>
        <dbReference type="ARBA" id="ARBA00022692"/>
    </source>
</evidence>
<dbReference type="InterPro" id="IPR007248">
    <property type="entry name" value="Mpv17_PMP22"/>
</dbReference>
<evidence type="ECO:0000313" key="7">
    <source>
        <dbReference type="EMBL" id="LAC25221.1"/>
    </source>
</evidence>
<keyword evidence="4 6" id="KW-1133">Transmembrane helix</keyword>
<dbReference type="PANTHER" id="PTHR11266">
    <property type="entry name" value="PEROXISOMAL MEMBRANE PROTEIN 2, PXMP2 MPV17"/>
    <property type="match status" value="1"/>
</dbReference>
<organism evidence="7">
    <name type="scientific">Hirondellea gigas</name>
    <dbReference type="NCBI Taxonomy" id="1518452"/>
    <lineage>
        <taxon>Eukaryota</taxon>
        <taxon>Metazoa</taxon>
        <taxon>Ecdysozoa</taxon>
        <taxon>Arthropoda</taxon>
        <taxon>Crustacea</taxon>
        <taxon>Multicrustacea</taxon>
        <taxon>Malacostraca</taxon>
        <taxon>Eumalacostraca</taxon>
        <taxon>Peracarida</taxon>
        <taxon>Amphipoda</taxon>
        <taxon>Amphilochidea</taxon>
        <taxon>Lysianassida</taxon>
        <taxon>Lysianassidira</taxon>
        <taxon>Lysianassoidea</taxon>
        <taxon>Lysianassidae</taxon>
        <taxon>Hirondellea</taxon>
    </lineage>
</organism>
<dbReference type="GO" id="GO:0061668">
    <property type="term" value="P:mitochondrial ribosome assembly"/>
    <property type="evidence" value="ECO:0007669"/>
    <property type="project" value="TreeGrafter"/>
</dbReference>
<reference evidence="7" key="1">
    <citation type="submission" date="2017-11" db="EMBL/GenBank/DDBJ databases">
        <title>The sensing device of the deep-sea amphipod.</title>
        <authorList>
            <person name="Kobayashi H."/>
            <person name="Nagahama T."/>
            <person name="Arai W."/>
            <person name="Sasagawa Y."/>
            <person name="Umeda M."/>
            <person name="Hayashi T."/>
            <person name="Nikaido I."/>
            <person name="Watanabe H."/>
            <person name="Oguri K."/>
            <person name="Kitazato H."/>
            <person name="Fujioka K."/>
            <person name="Kido Y."/>
            <person name="Takami H."/>
        </authorList>
    </citation>
    <scope>NUCLEOTIDE SEQUENCE</scope>
    <source>
        <tissue evidence="7">Whole body</tissue>
    </source>
</reference>
<protein>
    <submittedName>
        <fullName evidence="7">Mpv17-like protein 2</fullName>
    </submittedName>
</protein>
<dbReference type="EMBL" id="IACT01006083">
    <property type="protein sequence ID" value="LAC25221.1"/>
    <property type="molecule type" value="mRNA"/>
</dbReference>
<sequence>MRGTKLPHTLNVLKAFWRGCFAPKNLLLTNTVSSGILLGVGDCIQQKIERWRGVHTYPHYDWARTGRLFTVGLIAGPPHHFFYIFLDKFYPRTDAKTVFKKIMIDQIIAAPFFAFIFFTGTGLLEGKMWKDCLEEFKQKFPAVYLFDWCLWPPSQAINFMWVPSQYRVLYVNAVTVIWDVFLSYTKHYDQEAKVGKMVAPGKHGTGDEVPAAAEIKKLT</sequence>
<evidence type="ECO:0000256" key="6">
    <source>
        <dbReference type="RuleBase" id="RU363053"/>
    </source>
</evidence>
<dbReference type="Pfam" id="PF04117">
    <property type="entry name" value="Mpv17_PMP22"/>
    <property type="match status" value="1"/>
</dbReference>
<evidence type="ECO:0000256" key="5">
    <source>
        <dbReference type="ARBA" id="ARBA00023136"/>
    </source>
</evidence>
<keyword evidence="3 6" id="KW-0812">Transmembrane</keyword>
<dbReference type="GO" id="GO:0016020">
    <property type="term" value="C:membrane"/>
    <property type="evidence" value="ECO:0007669"/>
    <property type="project" value="UniProtKB-SubCell"/>
</dbReference>
<evidence type="ECO:0000256" key="2">
    <source>
        <dbReference type="ARBA" id="ARBA00006824"/>
    </source>
</evidence>
<feature type="transmembrane region" description="Helical" evidence="6">
    <location>
        <begin position="68"/>
        <end position="86"/>
    </location>
</feature>
<feature type="transmembrane region" description="Helical" evidence="6">
    <location>
        <begin position="106"/>
        <end position="124"/>
    </location>
</feature>
<proteinExistence type="evidence at transcript level"/>